<reference evidence="1" key="1">
    <citation type="submission" date="2018-02" db="EMBL/GenBank/DDBJ databases">
        <title>Rhizophora mucronata_Transcriptome.</title>
        <authorList>
            <person name="Meera S.P."/>
            <person name="Sreeshan A."/>
            <person name="Augustine A."/>
        </authorList>
    </citation>
    <scope>NUCLEOTIDE SEQUENCE</scope>
    <source>
        <tissue evidence="1">Leaf</tissue>
    </source>
</reference>
<name>A0A2P2Q4G8_RHIMU</name>
<evidence type="ECO:0000313" key="1">
    <source>
        <dbReference type="EMBL" id="MBX61844.1"/>
    </source>
</evidence>
<sequence>MDQRLPLLIRYTGKKRLPYCSKLAATKETSTLVENSMILFLIPTCIIMTTCSTPVSLRCMQCAGPLWILAWCLIAYRARICLCGIHF</sequence>
<organism evidence="1">
    <name type="scientific">Rhizophora mucronata</name>
    <name type="common">Asiatic mangrove</name>
    <dbReference type="NCBI Taxonomy" id="61149"/>
    <lineage>
        <taxon>Eukaryota</taxon>
        <taxon>Viridiplantae</taxon>
        <taxon>Streptophyta</taxon>
        <taxon>Embryophyta</taxon>
        <taxon>Tracheophyta</taxon>
        <taxon>Spermatophyta</taxon>
        <taxon>Magnoliopsida</taxon>
        <taxon>eudicotyledons</taxon>
        <taxon>Gunneridae</taxon>
        <taxon>Pentapetalae</taxon>
        <taxon>rosids</taxon>
        <taxon>fabids</taxon>
        <taxon>Malpighiales</taxon>
        <taxon>Rhizophoraceae</taxon>
        <taxon>Rhizophora</taxon>
    </lineage>
</organism>
<proteinExistence type="predicted"/>
<accession>A0A2P2Q4G8</accession>
<protein>
    <submittedName>
        <fullName evidence="1">Uncharacterized protein</fullName>
    </submittedName>
</protein>
<dbReference type="EMBL" id="GGEC01081360">
    <property type="protein sequence ID" value="MBX61844.1"/>
    <property type="molecule type" value="Transcribed_RNA"/>
</dbReference>
<dbReference type="AlphaFoldDB" id="A0A2P2Q4G8"/>